<dbReference type="EMBL" id="CM007905">
    <property type="protein sequence ID" value="OTF93303.1"/>
    <property type="molecule type" value="Genomic_DNA"/>
</dbReference>
<evidence type="ECO:0000313" key="1">
    <source>
        <dbReference type="EMBL" id="KAF5762428.1"/>
    </source>
</evidence>
<keyword evidence="3" id="KW-1185">Reference proteome</keyword>
<reference evidence="1" key="3">
    <citation type="submission" date="2020-06" db="EMBL/GenBank/DDBJ databases">
        <title>Helianthus annuus Genome sequencing and assembly Release 2.</title>
        <authorList>
            <person name="Gouzy J."/>
            <person name="Langlade N."/>
            <person name="Munos S."/>
        </authorList>
    </citation>
    <scope>NUCLEOTIDE SEQUENCE</scope>
    <source>
        <tissue evidence="1">Leaves</tissue>
    </source>
</reference>
<name>A0A251S4B0_HELAN</name>
<protein>
    <submittedName>
        <fullName evidence="2">Uncharacterized protein</fullName>
    </submittedName>
</protein>
<dbReference type="InParanoid" id="A0A251S4B0"/>
<accession>A0A251S4B0</accession>
<proteinExistence type="predicted"/>
<evidence type="ECO:0000313" key="3">
    <source>
        <dbReference type="Proteomes" id="UP000215914"/>
    </source>
</evidence>
<gene>
    <name evidence="2" type="ORF">HannXRQ_Chr16g0531421</name>
    <name evidence="1" type="ORF">HanXRQr2_Chr16g0776591</name>
</gene>
<evidence type="ECO:0000313" key="2">
    <source>
        <dbReference type="EMBL" id="OTF93303.1"/>
    </source>
</evidence>
<dbReference type="Proteomes" id="UP000215914">
    <property type="component" value="Chromosome 16"/>
</dbReference>
<dbReference type="EMBL" id="MNCJ02000331">
    <property type="protein sequence ID" value="KAF5762428.1"/>
    <property type="molecule type" value="Genomic_DNA"/>
</dbReference>
<sequence length="63" mass="7432">MTQSQILSLFYQRITIPKSHPAYIILYVYYINTQNLNITSPQNNHQLHILCFLSTQKSNQFSN</sequence>
<dbReference type="AlphaFoldDB" id="A0A251S4B0"/>
<reference evidence="1 3" key="1">
    <citation type="journal article" date="2017" name="Nature">
        <title>The sunflower genome provides insights into oil metabolism, flowering and Asterid evolution.</title>
        <authorList>
            <person name="Badouin H."/>
            <person name="Gouzy J."/>
            <person name="Grassa C.J."/>
            <person name="Murat F."/>
            <person name="Staton S.E."/>
            <person name="Cottret L."/>
            <person name="Lelandais-Briere C."/>
            <person name="Owens G.L."/>
            <person name="Carrere S."/>
            <person name="Mayjonade B."/>
            <person name="Legrand L."/>
            <person name="Gill N."/>
            <person name="Kane N.C."/>
            <person name="Bowers J.E."/>
            <person name="Hubner S."/>
            <person name="Bellec A."/>
            <person name="Berard A."/>
            <person name="Berges H."/>
            <person name="Blanchet N."/>
            <person name="Boniface M.C."/>
            <person name="Brunel D."/>
            <person name="Catrice O."/>
            <person name="Chaidir N."/>
            <person name="Claudel C."/>
            <person name="Donnadieu C."/>
            <person name="Faraut T."/>
            <person name="Fievet G."/>
            <person name="Helmstetter N."/>
            <person name="King M."/>
            <person name="Knapp S.J."/>
            <person name="Lai Z."/>
            <person name="Le Paslier M.C."/>
            <person name="Lippi Y."/>
            <person name="Lorenzon L."/>
            <person name="Mandel J.R."/>
            <person name="Marage G."/>
            <person name="Marchand G."/>
            <person name="Marquand E."/>
            <person name="Bret-Mestries E."/>
            <person name="Morien E."/>
            <person name="Nambeesan S."/>
            <person name="Nguyen T."/>
            <person name="Pegot-Espagnet P."/>
            <person name="Pouilly N."/>
            <person name="Raftis F."/>
            <person name="Sallet E."/>
            <person name="Schiex T."/>
            <person name="Thomas J."/>
            <person name="Vandecasteele C."/>
            <person name="Vares D."/>
            <person name="Vear F."/>
            <person name="Vautrin S."/>
            <person name="Crespi M."/>
            <person name="Mangin B."/>
            <person name="Burke J.M."/>
            <person name="Salse J."/>
            <person name="Munos S."/>
            <person name="Vincourt P."/>
            <person name="Rieseberg L.H."/>
            <person name="Langlade N.B."/>
        </authorList>
    </citation>
    <scope>NUCLEOTIDE SEQUENCE [LARGE SCALE GENOMIC DNA]</scope>
    <source>
        <strain evidence="3">cv. SF193</strain>
        <tissue evidence="1">Leaves</tissue>
    </source>
</reference>
<dbReference type="Gramene" id="mRNA:HanXRQr2_Chr16g0776591">
    <property type="protein sequence ID" value="CDS:HanXRQr2_Chr16g0776591.1"/>
    <property type="gene ID" value="HanXRQr2_Chr16g0776591"/>
</dbReference>
<reference evidence="2" key="2">
    <citation type="submission" date="2017-02" db="EMBL/GenBank/DDBJ databases">
        <title>Sunflower complete genome.</title>
        <authorList>
            <person name="Langlade N."/>
            <person name="Munos S."/>
        </authorList>
    </citation>
    <scope>NUCLEOTIDE SEQUENCE [LARGE SCALE GENOMIC DNA]</scope>
    <source>
        <tissue evidence="2">Leaves</tissue>
    </source>
</reference>
<organism evidence="2 3">
    <name type="scientific">Helianthus annuus</name>
    <name type="common">Common sunflower</name>
    <dbReference type="NCBI Taxonomy" id="4232"/>
    <lineage>
        <taxon>Eukaryota</taxon>
        <taxon>Viridiplantae</taxon>
        <taxon>Streptophyta</taxon>
        <taxon>Embryophyta</taxon>
        <taxon>Tracheophyta</taxon>
        <taxon>Spermatophyta</taxon>
        <taxon>Magnoliopsida</taxon>
        <taxon>eudicotyledons</taxon>
        <taxon>Gunneridae</taxon>
        <taxon>Pentapetalae</taxon>
        <taxon>asterids</taxon>
        <taxon>campanulids</taxon>
        <taxon>Asterales</taxon>
        <taxon>Asteraceae</taxon>
        <taxon>Asteroideae</taxon>
        <taxon>Heliantheae alliance</taxon>
        <taxon>Heliantheae</taxon>
        <taxon>Helianthus</taxon>
    </lineage>
</organism>